<proteinExistence type="predicted"/>
<keyword evidence="4" id="KW-1185">Reference proteome</keyword>
<dbReference type="Proteomes" id="UP000785200">
    <property type="component" value="Unassembled WGS sequence"/>
</dbReference>
<name>A0A9P6VFU4_9HELO</name>
<dbReference type="AlphaFoldDB" id="A0A9P6VFU4"/>
<feature type="compositionally biased region" description="Pro residues" evidence="1">
    <location>
        <begin position="133"/>
        <end position="143"/>
    </location>
</feature>
<evidence type="ECO:0000256" key="1">
    <source>
        <dbReference type="SAM" id="MobiDB-lite"/>
    </source>
</evidence>
<feature type="transmembrane region" description="Helical" evidence="2">
    <location>
        <begin position="209"/>
        <end position="229"/>
    </location>
</feature>
<sequence length="758" mass="82996">MPYSDNLYSANDDESETESFSNELSPTDGFFHRSPMASNRMVPDPSLDRKDAAEEDKVLIPRSETRNESGSTSRSATSPTLQHLFPSQNYASSQSDNRIRPAASSTSNTPSSPASRRRTDNELFVDPRDSMQGPPPAYTPSSPPTSSHSNHNRSYSTIEPSQLERGLPTPSNVEPQSMGRPSEDPNERTPLANNEIKKTSRRRTFLRKFLFIALVFAAVVAIMSTLVKWENDTRDPNLPGGKLPDEVKKPDVGLPDGISEPYCASATIKTAPSIYDFGLGEKISLLQETHEGDSGKNLNSVRTFGEIRLRRMPKDSKYRKRGVVSMDTYVSDERLQVLKTWDEDLRTMKVSVPRTSLVNAHDNCISLEITIWLPEDASLSELGIASTMLNVRVFDDIKIKVTGEVGVVSISGDVFFPEPDMDQKVPPTSYPLDSRHITVETVSGNIKGIYPLYDYLKLASQSGDIQAGVFPQPVLPSEPAPANLDISTSSGKIEVRLPIDVPRYTPPARDYVTHVSSISGDIKGGFFLGSVGSLKSTSGDIVANVLPVVQYSPSTDPEDAPKTFFETWSVSGKQDLELLEPVFISLLPSSIPAQPSEPHGPQEPSFSAPNAPSTPDAHHSPALYVPIGDGDPYQDIVAPELNEDVILGDVNAAEMINRRRTRRRTATKKWRTLTATHKTSSSNIKLRYPDAWEGTVTESTISGSTKVIGHELKLISFKKGWPYKELVASKGASKVGEGSSVKMNSISGDLTFAIGEEE</sequence>
<gene>
    <name evidence="3" type="ORF">D0Z07_7324</name>
</gene>
<feature type="compositionally biased region" description="Low complexity" evidence="1">
    <location>
        <begin position="144"/>
        <end position="154"/>
    </location>
</feature>
<evidence type="ECO:0008006" key="5">
    <source>
        <dbReference type="Google" id="ProtNLM"/>
    </source>
</evidence>
<comment type="caution">
    <text evidence="3">The sequence shown here is derived from an EMBL/GenBank/DDBJ whole genome shotgun (WGS) entry which is preliminary data.</text>
</comment>
<feature type="region of interest" description="Disordered" evidence="1">
    <location>
        <begin position="1"/>
        <end position="196"/>
    </location>
</feature>
<keyword evidence="2" id="KW-0472">Membrane</keyword>
<feature type="compositionally biased region" description="Polar residues" evidence="1">
    <location>
        <begin position="68"/>
        <end position="96"/>
    </location>
</feature>
<feature type="region of interest" description="Disordered" evidence="1">
    <location>
        <begin position="231"/>
        <end position="251"/>
    </location>
</feature>
<evidence type="ECO:0000256" key="2">
    <source>
        <dbReference type="SAM" id="Phobius"/>
    </source>
</evidence>
<evidence type="ECO:0000313" key="3">
    <source>
        <dbReference type="EMBL" id="KAG0647132.1"/>
    </source>
</evidence>
<reference evidence="3" key="1">
    <citation type="submission" date="2019-07" db="EMBL/GenBank/DDBJ databases">
        <title>Hyphodiscus hymeniophilus genome sequencing and assembly.</title>
        <authorList>
            <person name="Kramer G."/>
            <person name="Nodwell J."/>
        </authorList>
    </citation>
    <scope>NUCLEOTIDE SEQUENCE</scope>
    <source>
        <strain evidence="3">ATCC 34498</strain>
    </source>
</reference>
<evidence type="ECO:0000313" key="4">
    <source>
        <dbReference type="Proteomes" id="UP000785200"/>
    </source>
</evidence>
<feature type="compositionally biased region" description="Polar residues" evidence="1">
    <location>
        <begin position="604"/>
        <end position="613"/>
    </location>
</feature>
<protein>
    <recommendedName>
        <fullName evidence="5">Adhesin domain-containing protein</fullName>
    </recommendedName>
</protein>
<keyword evidence="2" id="KW-1133">Transmembrane helix</keyword>
<feature type="region of interest" description="Disordered" evidence="1">
    <location>
        <begin position="590"/>
        <end position="625"/>
    </location>
</feature>
<organism evidence="3 4">
    <name type="scientific">Hyphodiscus hymeniophilus</name>
    <dbReference type="NCBI Taxonomy" id="353542"/>
    <lineage>
        <taxon>Eukaryota</taxon>
        <taxon>Fungi</taxon>
        <taxon>Dikarya</taxon>
        <taxon>Ascomycota</taxon>
        <taxon>Pezizomycotina</taxon>
        <taxon>Leotiomycetes</taxon>
        <taxon>Helotiales</taxon>
        <taxon>Hyphodiscaceae</taxon>
        <taxon>Hyphodiscus</taxon>
    </lineage>
</organism>
<dbReference type="EMBL" id="VNKQ01000013">
    <property type="protein sequence ID" value="KAG0647132.1"/>
    <property type="molecule type" value="Genomic_DNA"/>
</dbReference>
<feature type="compositionally biased region" description="Basic and acidic residues" evidence="1">
    <location>
        <begin position="46"/>
        <end position="67"/>
    </location>
</feature>
<accession>A0A9P6VFU4</accession>
<feature type="compositionally biased region" description="Basic and acidic residues" evidence="1">
    <location>
        <begin position="117"/>
        <end position="129"/>
    </location>
</feature>
<keyword evidence="2" id="KW-0812">Transmembrane</keyword>
<feature type="compositionally biased region" description="Low complexity" evidence="1">
    <location>
        <begin position="100"/>
        <end position="114"/>
    </location>
</feature>
<dbReference type="OrthoDB" id="3539644at2759"/>